<sequence>MTYLKAKKRLTVRDIRSKKGGPLVCLTAYTHPMALLVDEVADLILVGDSLGNVLYGFESTLPVTLEMMIAHGGSVMRGSKRACVVVDMPFGSYQESPVQAFQNAARVLVETGCHAIKLEGGEEMAETVSFLTRRGIAVLGHVGLMPQHVHARGGFRRESDVDKVVADARAIAQAGAFALVVEGVKEEVARAVTAGVEVPTIGIAAGDASDGEIRVTEDLLGVTPNPPGFVEAESGIKDAMRKALSEFAESLTKPKA</sequence>
<evidence type="ECO:0000256" key="1">
    <source>
        <dbReference type="ARBA" id="ARBA00008676"/>
    </source>
</evidence>
<comment type="cofactor">
    <cofactor evidence="5 8">
        <name>Mg(2+)</name>
        <dbReference type="ChEBI" id="CHEBI:18420"/>
    </cofactor>
    <text evidence="5 8">Binds 1 Mg(2+) ion per subunit.</text>
</comment>
<dbReference type="CDD" id="cd06557">
    <property type="entry name" value="KPHMT-like"/>
    <property type="match status" value="1"/>
</dbReference>
<dbReference type="Pfam" id="PF02548">
    <property type="entry name" value="Pantoate_transf"/>
    <property type="match status" value="1"/>
</dbReference>
<dbReference type="InterPro" id="IPR015813">
    <property type="entry name" value="Pyrv/PenolPyrv_kinase-like_dom"/>
</dbReference>
<dbReference type="UniPathway" id="UPA00028">
    <property type="reaction ID" value="UER00003"/>
</dbReference>
<comment type="subcellular location">
    <subcellularLocation>
        <location evidence="5">Cytoplasm</location>
    </subcellularLocation>
</comment>
<evidence type="ECO:0000256" key="2">
    <source>
        <dbReference type="ARBA" id="ARBA00011424"/>
    </source>
</evidence>
<feature type="binding site" evidence="5 8">
    <location>
        <position position="87"/>
    </location>
    <ligand>
        <name>Mg(2+)</name>
        <dbReference type="ChEBI" id="CHEBI:18420"/>
    </ligand>
</feature>
<evidence type="ECO:0000256" key="5">
    <source>
        <dbReference type="HAMAP-Rule" id="MF_00156"/>
    </source>
</evidence>
<dbReference type="GO" id="GO:0032259">
    <property type="term" value="P:methylation"/>
    <property type="evidence" value="ECO:0007669"/>
    <property type="project" value="UniProtKB-KW"/>
</dbReference>
<dbReference type="HAMAP" id="MF_00156">
    <property type="entry name" value="PanB"/>
    <property type="match status" value="1"/>
</dbReference>
<dbReference type="InterPro" id="IPR003700">
    <property type="entry name" value="Pantoate_hydroxy_MeTrfase"/>
</dbReference>
<dbReference type="EMBL" id="JACHXA010000006">
    <property type="protein sequence ID" value="MBB3066059.1"/>
    <property type="molecule type" value="Genomic_DNA"/>
</dbReference>
<evidence type="ECO:0000256" key="8">
    <source>
        <dbReference type="PIRSR" id="PIRSR000388-3"/>
    </source>
</evidence>
<evidence type="ECO:0000313" key="9">
    <source>
        <dbReference type="EMBL" id="MBB3066059.1"/>
    </source>
</evidence>
<organism evidence="9 10">
    <name type="scientific">Limibacillus halophilus</name>
    <dbReference type="NCBI Taxonomy" id="1579333"/>
    <lineage>
        <taxon>Bacteria</taxon>
        <taxon>Pseudomonadati</taxon>
        <taxon>Pseudomonadota</taxon>
        <taxon>Alphaproteobacteria</taxon>
        <taxon>Rhodospirillales</taxon>
        <taxon>Rhodovibrionaceae</taxon>
        <taxon>Limibacillus</taxon>
    </lineage>
</organism>
<accession>A0A839SVJ8</accession>
<keyword evidence="4 5" id="KW-0808">Transferase</keyword>
<comment type="caution">
    <text evidence="9">The sequence shown here is derived from an EMBL/GenBank/DDBJ whole genome shotgun (WGS) entry which is preliminary data.</text>
</comment>
<feature type="binding site" evidence="5 8">
    <location>
        <position position="119"/>
    </location>
    <ligand>
        <name>Mg(2+)</name>
        <dbReference type="ChEBI" id="CHEBI:18420"/>
    </ligand>
</feature>
<feature type="binding site" evidence="5 7">
    <location>
        <begin position="48"/>
        <end position="49"/>
    </location>
    <ligand>
        <name>3-methyl-2-oxobutanoate</name>
        <dbReference type="ChEBI" id="CHEBI:11851"/>
    </ligand>
</feature>
<evidence type="ECO:0000256" key="3">
    <source>
        <dbReference type="ARBA" id="ARBA00022655"/>
    </source>
</evidence>
<evidence type="ECO:0000313" key="10">
    <source>
        <dbReference type="Proteomes" id="UP000581135"/>
    </source>
</evidence>
<comment type="function">
    <text evidence="5">Catalyzes the reversible reaction in which hydroxymethyl group from 5,10-methylenetetrahydrofolate is transferred onto alpha-ketoisovalerate to form ketopantoate.</text>
</comment>
<dbReference type="InterPro" id="IPR040442">
    <property type="entry name" value="Pyrv_kinase-like_dom_sf"/>
</dbReference>
<feature type="binding site" evidence="5 7">
    <location>
        <position position="117"/>
    </location>
    <ligand>
        <name>3-methyl-2-oxobutanoate</name>
        <dbReference type="ChEBI" id="CHEBI:11851"/>
    </ligand>
</feature>
<comment type="similarity">
    <text evidence="1 5">Belongs to the PanB family.</text>
</comment>
<dbReference type="Gene3D" id="3.20.20.60">
    <property type="entry name" value="Phosphoenolpyruvate-binding domains"/>
    <property type="match status" value="1"/>
</dbReference>
<dbReference type="PIRSF" id="PIRSF000388">
    <property type="entry name" value="Pantoate_hydroxy_MeTrfase"/>
    <property type="match status" value="1"/>
</dbReference>
<dbReference type="AlphaFoldDB" id="A0A839SVJ8"/>
<dbReference type="GO" id="GO:0005737">
    <property type="term" value="C:cytoplasm"/>
    <property type="evidence" value="ECO:0007669"/>
    <property type="project" value="UniProtKB-SubCell"/>
</dbReference>
<feature type="binding site" evidence="5 7">
    <location>
        <position position="87"/>
    </location>
    <ligand>
        <name>3-methyl-2-oxobutanoate</name>
        <dbReference type="ChEBI" id="CHEBI:11851"/>
    </ligand>
</feature>
<dbReference type="GO" id="GO:0000287">
    <property type="term" value="F:magnesium ion binding"/>
    <property type="evidence" value="ECO:0007669"/>
    <property type="project" value="TreeGrafter"/>
</dbReference>
<dbReference type="NCBIfam" id="NF001452">
    <property type="entry name" value="PRK00311.1"/>
    <property type="match status" value="1"/>
</dbReference>
<keyword evidence="10" id="KW-1185">Reference proteome</keyword>
<evidence type="ECO:0000256" key="7">
    <source>
        <dbReference type="PIRSR" id="PIRSR000388-2"/>
    </source>
</evidence>
<dbReference type="Proteomes" id="UP000581135">
    <property type="component" value="Unassembled WGS sequence"/>
</dbReference>
<keyword evidence="9" id="KW-0489">Methyltransferase</keyword>
<dbReference type="PANTHER" id="PTHR20881">
    <property type="entry name" value="3-METHYL-2-OXOBUTANOATE HYDROXYMETHYLTRANSFERASE"/>
    <property type="match status" value="1"/>
</dbReference>
<feature type="active site" description="Proton acceptor" evidence="5 6">
    <location>
        <position position="182"/>
    </location>
</feature>
<gene>
    <name evidence="5" type="primary">panB</name>
    <name evidence="9" type="ORF">FHR98_002362</name>
</gene>
<reference evidence="9 10" key="1">
    <citation type="submission" date="2020-08" db="EMBL/GenBank/DDBJ databases">
        <title>Genomic Encyclopedia of Type Strains, Phase III (KMG-III): the genomes of soil and plant-associated and newly described type strains.</title>
        <authorList>
            <person name="Whitman W."/>
        </authorList>
    </citation>
    <scope>NUCLEOTIDE SEQUENCE [LARGE SCALE GENOMIC DNA]</scope>
    <source>
        <strain evidence="9 10">CECT 8803</strain>
    </source>
</reference>
<dbReference type="SUPFAM" id="SSF51621">
    <property type="entry name" value="Phosphoenolpyruvate/pyruvate domain"/>
    <property type="match status" value="1"/>
</dbReference>
<comment type="catalytic activity">
    <reaction evidence="5">
        <text>(6R)-5,10-methylene-5,6,7,8-tetrahydrofolate + 3-methyl-2-oxobutanoate + H2O = 2-dehydropantoate + (6S)-5,6,7,8-tetrahydrofolate</text>
        <dbReference type="Rhea" id="RHEA:11824"/>
        <dbReference type="ChEBI" id="CHEBI:11561"/>
        <dbReference type="ChEBI" id="CHEBI:11851"/>
        <dbReference type="ChEBI" id="CHEBI:15377"/>
        <dbReference type="ChEBI" id="CHEBI:15636"/>
        <dbReference type="ChEBI" id="CHEBI:57453"/>
        <dbReference type="EC" id="2.1.2.11"/>
    </reaction>
</comment>
<dbReference type="EC" id="2.1.2.11" evidence="5"/>
<protein>
    <recommendedName>
        <fullName evidence="5">3-methyl-2-oxobutanoate hydroxymethyltransferase</fullName>
        <ecNumber evidence="5">2.1.2.11</ecNumber>
    </recommendedName>
    <alternativeName>
        <fullName evidence="5">Ketopantoate hydroxymethyltransferase</fullName>
        <shortName evidence="5">KPHMT</shortName>
    </alternativeName>
</protein>
<evidence type="ECO:0000256" key="4">
    <source>
        <dbReference type="ARBA" id="ARBA00022679"/>
    </source>
</evidence>
<dbReference type="NCBIfam" id="TIGR00222">
    <property type="entry name" value="panB"/>
    <property type="match status" value="1"/>
</dbReference>
<keyword evidence="3 5" id="KW-0566">Pantothenate biosynthesis</keyword>
<keyword evidence="5 8" id="KW-0460">Magnesium</keyword>
<comment type="subunit">
    <text evidence="2 5">Homodecamer; pentamer of dimers.</text>
</comment>
<name>A0A839SVJ8_9PROT</name>
<dbReference type="PANTHER" id="PTHR20881:SF0">
    <property type="entry name" value="3-METHYL-2-OXOBUTANOATE HYDROXYMETHYLTRANSFERASE"/>
    <property type="match status" value="1"/>
</dbReference>
<evidence type="ECO:0000256" key="6">
    <source>
        <dbReference type="PIRSR" id="PIRSR000388-1"/>
    </source>
</evidence>
<dbReference type="GO" id="GO:0003864">
    <property type="term" value="F:3-methyl-2-oxobutanoate hydroxymethyltransferase activity"/>
    <property type="evidence" value="ECO:0007669"/>
    <property type="project" value="UniProtKB-UniRule"/>
</dbReference>
<proteinExistence type="inferred from homology"/>
<dbReference type="RefSeq" id="WP_183416877.1">
    <property type="nucleotide sequence ID" value="NZ_JACHXA010000006.1"/>
</dbReference>
<dbReference type="GO" id="GO:0008168">
    <property type="term" value="F:methyltransferase activity"/>
    <property type="evidence" value="ECO:0007669"/>
    <property type="project" value="UniProtKB-KW"/>
</dbReference>
<keyword evidence="5" id="KW-0963">Cytoplasm</keyword>
<dbReference type="GO" id="GO:0015940">
    <property type="term" value="P:pantothenate biosynthetic process"/>
    <property type="evidence" value="ECO:0007669"/>
    <property type="project" value="UniProtKB-UniRule"/>
</dbReference>
<keyword evidence="5 8" id="KW-0479">Metal-binding</keyword>
<feature type="binding site" evidence="5 8">
    <location>
        <position position="48"/>
    </location>
    <ligand>
        <name>Mg(2+)</name>
        <dbReference type="ChEBI" id="CHEBI:18420"/>
    </ligand>
</feature>
<comment type="pathway">
    <text evidence="5">Cofactor biosynthesis; (R)-pantothenate biosynthesis; (R)-pantoate from 3-methyl-2-oxobutanoate: step 1/2.</text>
</comment>